<dbReference type="Ensembl" id="ENSNFUT00015038307.1">
    <property type="protein sequence ID" value="ENSNFUP00015036691.1"/>
    <property type="gene ID" value="ENSNFUG00015017767.1"/>
</dbReference>
<dbReference type="SUPFAM" id="SSF53448">
    <property type="entry name" value="Nucleotide-diphospho-sugar transferases"/>
    <property type="match status" value="1"/>
</dbReference>
<dbReference type="GO" id="GO:0006487">
    <property type="term" value="P:protein N-linked glycosylation"/>
    <property type="evidence" value="ECO:0007669"/>
    <property type="project" value="TreeGrafter"/>
</dbReference>
<dbReference type="CDD" id="cd00899">
    <property type="entry name" value="b4GalT"/>
    <property type="match status" value="1"/>
</dbReference>
<keyword evidence="7" id="KW-0812">Transmembrane</keyword>
<keyword evidence="13" id="KW-1015">Disulfide bond</keyword>
<dbReference type="Pfam" id="PF02709">
    <property type="entry name" value="Glyco_transf_7C"/>
    <property type="match status" value="1"/>
</dbReference>
<evidence type="ECO:0000256" key="5">
    <source>
        <dbReference type="ARBA" id="ARBA00022676"/>
    </source>
</evidence>
<keyword evidence="8 17" id="KW-0479">Metal-binding</keyword>
<comment type="subcellular location">
    <subcellularLocation>
        <location evidence="2 17">Golgi apparatus membrane</location>
        <topology evidence="2 17">Single-pass type II membrane protein</topology>
    </subcellularLocation>
</comment>
<dbReference type="GO" id="GO:0032580">
    <property type="term" value="C:Golgi cisterna membrane"/>
    <property type="evidence" value="ECO:0007669"/>
    <property type="project" value="UniProtKB-UniRule"/>
</dbReference>
<dbReference type="Gene3D" id="3.90.550.10">
    <property type="entry name" value="Spore Coat Polysaccharide Biosynthesis Protein SpsA, Chain A"/>
    <property type="match status" value="1"/>
</dbReference>
<dbReference type="GO" id="GO:0000139">
    <property type="term" value="C:Golgi membrane"/>
    <property type="evidence" value="ECO:0007669"/>
    <property type="project" value="UniProtKB-SubCell"/>
</dbReference>
<evidence type="ECO:0000313" key="21">
    <source>
        <dbReference type="Ensembl" id="ENSNFUP00015036691.1"/>
    </source>
</evidence>
<dbReference type="InterPro" id="IPR029044">
    <property type="entry name" value="Nucleotide-diphossugar_trans"/>
</dbReference>
<dbReference type="Proteomes" id="UP000822369">
    <property type="component" value="Chromosome 10"/>
</dbReference>
<feature type="domain" description="Galactosyltransferase N-terminal" evidence="19">
    <location>
        <begin position="96"/>
        <end position="229"/>
    </location>
</feature>
<dbReference type="InterPro" id="IPR027995">
    <property type="entry name" value="Galactosyl_T_N"/>
</dbReference>
<dbReference type="OrthoDB" id="10016069at2759"/>
<evidence type="ECO:0000256" key="8">
    <source>
        <dbReference type="ARBA" id="ARBA00022723"/>
    </source>
</evidence>
<evidence type="ECO:0000256" key="16">
    <source>
        <dbReference type="ARBA" id="ARBA00049413"/>
    </source>
</evidence>
<keyword evidence="15 17" id="KW-0464">Manganese</keyword>
<dbReference type="PANTHER" id="PTHR19300">
    <property type="entry name" value="BETA-1,4-GALACTOSYLTRANSFERASE"/>
    <property type="match status" value="1"/>
</dbReference>
<feature type="domain" description="Galactosyltransferase C-terminal" evidence="18">
    <location>
        <begin position="234"/>
        <end position="311"/>
    </location>
</feature>
<organism evidence="21 22">
    <name type="scientific">Nothobranchius furzeri</name>
    <name type="common">Turquoise killifish</name>
    <dbReference type="NCBI Taxonomy" id="105023"/>
    <lineage>
        <taxon>Eukaryota</taxon>
        <taxon>Metazoa</taxon>
        <taxon>Chordata</taxon>
        <taxon>Craniata</taxon>
        <taxon>Vertebrata</taxon>
        <taxon>Euteleostomi</taxon>
        <taxon>Actinopterygii</taxon>
        <taxon>Neopterygii</taxon>
        <taxon>Teleostei</taxon>
        <taxon>Neoteleostei</taxon>
        <taxon>Acanthomorphata</taxon>
        <taxon>Ovalentaria</taxon>
        <taxon>Atherinomorphae</taxon>
        <taxon>Cyprinodontiformes</taxon>
        <taxon>Nothobranchiidae</taxon>
        <taxon>Nothobranchius</taxon>
    </lineage>
</organism>
<evidence type="ECO:0000256" key="13">
    <source>
        <dbReference type="ARBA" id="ARBA00023157"/>
    </source>
</evidence>
<comment type="pathway">
    <text evidence="3 17">Protein modification; protein glycosylation.</text>
</comment>
<dbReference type="InterPro" id="IPR027791">
    <property type="entry name" value="Galactosyl_T_C"/>
</dbReference>
<evidence type="ECO:0000256" key="10">
    <source>
        <dbReference type="ARBA" id="ARBA00022989"/>
    </source>
</evidence>
<dbReference type="GO" id="GO:0046872">
    <property type="term" value="F:metal ion binding"/>
    <property type="evidence" value="ECO:0007669"/>
    <property type="project" value="UniProtKB-UniRule"/>
</dbReference>
<dbReference type="GeneTree" id="ENSGT00940000155244"/>
<dbReference type="FunFam" id="3.90.550.10:FF:000028">
    <property type="entry name" value="beta-1,4-galactosyltransferase 1"/>
    <property type="match status" value="1"/>
</dbReference>
<gene>
    <name evidence="21" type="primary">LOC107382995</name>
    <name evidence="20" type="ORF">G4P62_008330</name>
</gene>
<dbReference type="Pfam" id="PF13733">
    <property type="entry name" value="Glyco_transf_7N"/>
    <property type="match status" value="1"/>
</dbReference>
<evidence type="ECO:0000259" key="19">
    <source>
        <dbReference type="Pfam" id="PF13733"/>
    </source>
</evidence>
<comment type="function">
    <text evidence="17">Responsible for the synthesis of complex-type N-linked oligosaccharides in many glycoproteins as well as the carbohydrate moieties of glycolipids.</text>
</comment>
<dbReference type="RefSeq" id="XP_015810876.1">
    <property type="nucleotide sequence ID" value="XM_015955390.3"/>
</dbReference>
<dbReference type="PANTHER" id="PTHR19300:SF5">
    <property type="entry name" value="BETA-1,4-GALACTOSYLTRANSFERASE 1"/>
    <property type="match status" value="1"/>
</dbReference>
<keyword evidence="11 17" id="KW-0333">Golgi apparatus</keyword>
<evidence type="ECO:0000256" key="1">
    <source>
        <dbReference type="ARBA" id="ARBA00001936"/>
    </source>
</evidence>
<dbReference type="EMBL" id="JAAVVJ010000010">
    <property type="protein sequence ID" value="KAF7214057.1"/>
    <property type="molecule type" value="Genomic_DNA"/>
</dbReference>
<evidence type="ECO:0000256" key="2">
    <source>
        <dbReference type="ARBA" id="ARBA00004323"/>
    </source>
</evidence>
<keyword evidence="14 17" id="KW-0325">Glycoprotein</keyword>
<protein>
    <recommendedName>
        <fullName evidence="17">Beta-1,4-galactosyltransferase</fullName>
        <shortName evidence="17">Beta-1,4-GalTase</shortName>
        <ecNumber evidence="17">2.4.1.-</ecNumber>
    </recommendedName>
</protein>
<dbReference type="AlphaFoldDB" id="A0A8C6P119"/>
<evidence type="ECO:0000256" key="11">
    <source>
        <dbReference type="ARBA" id="ARBA00023034"/>
    </source>
</evidence>
<dbReference type="GO" id="GO:0005975">
    <property type="term" value="P:carbohydrate metabolic process"/>
    <property type="evidence" value="ECO:0007669"/>
    <property type="project" value="InterPro"/>
</dbReference>
<dbReference type="EC" id="2.4.1.-" evidence="17"/>
<accession>A0A8C6P119</accession>
<dbReference type="KEGG" id="nfu:107382995"/>
<evidence type="ECO:0000256" key="15">
    <source>
        <dbReference type="ARBA" id="ARBA00023211"/>
    </source>
</evidence>
<dbReference type="GO" id="GO:0003945">
    <property type="term" value="F:N-acetyllactosamine synthase activity"/>
    <property type="evidence" value="ECO:0007669"/>
    <property type="project" value="UniProtKB-EC"/>
</dbReference>
<evidence type="ECO:0000256" key="6">
    <source>
        <dbReference type="ARBA" id="ARBA00022679"/>
    </source>
</evidence>
<comment type="similarity">
    <text evidence="4 17">Belongs to the glycosyltransferase 7 family.</text>
</comment>
<evidence type="ECO:0000313" key="20">
    <source>
        <dbReference type="EMBL" id="KAF7214057.1"/>
    </source>
</evidence>
<evidence type="ECO:0000256" key="7">
    <source>
        <dbReference type="ARBA" id="ARBA00022692"/>
    </source>
</evidence>
<keyword evidence="5 17" id="KW-0328">Glycosyltransferase</keyword>
<keyword evidence="22" id="KW-1185">Reference proteome</keyword>
<name>A0A8C6P119_NOTFU</name>
<dbReference type="Proteomes" id="UP000694548">
    <property type="component" value="Chromosome sgr08"/>
</dbReference>
<evidence type="ECO:0000259" key="18">
    <source>
        <dbReference type="Pfam" id="PF02709"/>
    </source>
</evidence>
<reference evidence="21" key="1">
    <citation type="submission" date="2014-08" db="EMBL/GenBank/DDBJ databases">
        <authorList>
            <person name="Senf B."/>
            <person name="Petzold A."/>
            <person name="Downie B.R."/>
            <person name="Koch P."/>
            <person name="Platzer M."/>
        </authorList>
    </citation>
    <scope>NUCLEOTIDE SEQUENCE [LARGE SCALE GENOMIC DNA]</scope>
    <source>
        <strain evidence="21">GRZ</strain>
    </source>
</reference>
<evidence type="ECO:0000256" key="3">
    <source>
        <dbReference type="ARBA" id="ARBA00004922"/>
    </source>
</evidence>
<reference evidence="21" key="3">
    <citation type="submission" date="2025-05" db="UniProtKB">
        <authorList>
            <consortium name="Ensembl"/>
        </authorList>
    </citation>
    <scope>IDENTIFICATION</scope>
</reference>
<dbReference type="GO" id="GO:0008092">
    <property type="term" value="F:cytoskeletal protein binding"/>
    <property type="evidence" value="ECO:0007669"/>
    <property type="project" value="TreeGrafter"/>
</dbReference>
<dbReference type="PRINTS" id="PR02050">
    <property type="entry name" value="B14GALTRFASE"/>
</dbReference>
<dbReference type="GeneID" id="107382995"/>
<keyword evidence="10" id="KW-1133">Transmembrane helix</keyword>
<dbReference type="OMA" id="HNEPNPK"/>
<comment type="cofactor">
    <cofactor evidence="1 17">
        <name>Mn(2+)</name>
        <dbReference type="ChEBI" id="CHEBI:29035"/>
    </cofactor>
</comment>
<evidence type="ECO:0000256" key="4">
    <source>
        <dbReference type="ARBA" id="ARBA00005735"/>
    </source>
</evidence>
<reference evidence="20" key="2">
    <citation type="submission" date="2020-03" db="EMBL/GenBank/DDBJ databases">
        <title>Intra-Species Differences in Population Size shape Life History and Genome Evolution.</title>
        <authorList>
            <person name="Willemsen D."/>
            <person name="Cui R."/>
            <person name="Valenzano D.R."/>
        </authorList>
    </citation>
    <scope>NUCLEOTIDE SEQUENCE</scope>
    <source>
        <strain evidence="20">GRZ</strain>
        <tissue evidence="20">Whole</tissue>
    </source>
</reference>
<evidence type="ECO:0000313" key="22">
    <source>
        <dbReference type="Proteomes" id="UP000694548"/>
    </source>
</evidence>
<dbReference type="UniPathway" id="UPA00378"/>
<evidence type="ECO:0000256" key="17">
    <source>
        <dbReference type="RuleBase" id="RU368121"/>
    </source>
</evidence>
<dbReference type="InterPro" id="IPR003859">
    <property type="entry name" value="Galactosyl_T"/>
</dbReference>
<evidence type="ECO:0000256" key="14">
    <source>
        <dbReference type="ARBA" id="ARBA00023180"/>
    </source>
</evidence>
<dbReference type="GO" id="GO:0003831">
    <property type="term" value="F:beta-N-acetylglucosaminylglycopeptide beta-1,4-galactosyltransferase activity"/>
    <property type="evidence" value="ECO:0007669"/>
    <property type="project" value="TreeGrafter"/>
</dbReference>
<comment type="catalytic activity">
    <reaction evidence="16">
        <text>N-acetyl-D-glucosamine + UDP-alpha-D-galactose = beta-D-galactosyl-(1-&gt;4)-N-acetyl-D-glucosamine + UDP + H(+)</text>
        <dbReference type="Rhea" id="RHEA:17745"/>
        <dbReference type="ChEBI" id="CHEBI:15378"/>
        <dbReference type="ChEBI" id="CHEBI:58223"/>
        <dbReference type="ChEBI" id="CHEBI:60152"/>
        <dbReference type="ChEBI" id="CHEBI:66914"/>
        <dbReference type="ChEBI" id="CHEBI:506227"/>
        <dbReference type="EC" id="2.4.1.90"/>
    </reaction>
    <physiologicalReaction direction="left-to-right" evidence="16">
        <dbReference type="Rhea" id="RHEA:17746"/>
    </physiologicalReaction>
</comment>
<evidence type="ECO:0000256" key="9">
    <source>
        <dbReference type="ARBA" id="ARBA00022968"/>
    </source>
</evidence>
<keyword evidence="12" id="KW-0472">Membrane</keyword>
<evidence type="ECO:0000256" key="12">
    <source>
        <dbReference type="ARBA" id="ARBA00023136"/>
    </source>
</evidence>
<keyword evidence="6 17" id="KW-0808">Transferase</keyword>
<sequence length="366" mass="42038">MMKKLLTLLSLSAFVSLIIFSAFLYNGNRASMAFVSVSRIVKSKTGIHLWTTKENLKDSNMLQGTTVMGKPPWKEIKTVQNTTQVPASSGKSLELCPETPPNLVGPLFVEFSTKRTLEQVREAVGGPLQEGGRYKPPECISRHKVAVIIPFRNRHEHLIYWLYYLHPILIRQQLDYGVYVINQDGEGVFNRAKLMNAGYVEVLKEYDYDCFVFSDIDLVPMDDRNFYKCFDNPRHLAVAMDKFNFHLPYNTYFGGVSSLSKQQFTKINGFPNTYWGWGGEDDDIYRRVIYSGMQISRPDSSTGMYRMVKHERDLHNEPNPQNPWKINSAQQNMKSDGLNSLSYTVKDVRRDRLFTMITVDIQAPPS</sequence>
<proteinExistence type="inferred from homology"/>
<keyword evidence="9 17" id="KW-0735">Signal-anchor</keyword>